<name>A0A6U4V2G9_NEODS</name>
<feature type="compositionally biased region" description="Low complexity" evidence="1">
    <location>
        <begin position="90"/>
        <end position="99"/>
    </location>
</feature>
<gene>
    <name evidence="2" type="ORF">NDES1114_LOCUS25044</name>
    <name evidence="3" type="ORF">NDES1114_LOCUS25045</name>
</gene>
<evidence type="ECO:0000256" key="1">
    <source>
        <dbReference type="SAM" id="MobiDB-lite"/>
    </source>
</evidence>
<dbReference type="AlphaFoldDB" id="A0A6U4V2G9"/>
<dbReference type="EMBL" id="HBGF01037452">
    <property type="protein sequence ID" value="CAD9135969.1"/>
    <property type="molecule type" value="Transcribed_RNA"/>
</dbReference>
<protein>
    <submittedName>
        <fullName evidence="3">Uncharacterized protein</fullName>
    </submittedName>
</protein>
<evidence type="ECO:0000313" key="2">
    <source>
        <dbReference type="EMBL" id="CAD9135967.1"/>
    </source>
</evidence>
<proteinExistence type="predicted"/>
<reference evidence="3" key="1">
    <citation type="submission" date="2021-01" db="EMBL/GenBank/DDBJ databases">
        <authorList>
            <person name="Corre E."/>
            <person name="Pelletier E."/>
            <person name="Niang G."/>
            <person name="Scheremetjew M."/>
            <person name="Finn R."/>
            <person name="Kale V."/>
            <person name="Holt S."/>
            <person name="Cochrane G."/>
            <person name="Meng A."/>
            <person name="Brown T."/>
            <person name="Cohen L."/>
        </authorList>
    </citation>
    <scope>NUCLEOTIDE SEQUENCE</scope>
    <source>
        <strain evidence="3">CCAP 1951/1</strain>
    </source>
</reference>
<sequence>MIPTAAEMCELPRRLAELRTPTLGRVHEILAACCHPDIRAASDLPDGMFHVPPAWTTLERVQTPAASPSVLSLSASPCGSLRRFAGCSHANEMSSAEESAPPPVSGDTQHGATLMLSVDSVD</sequence>
<organism evidence="3">
    <name type="scientific">Neobodo designis</name>
    <name type="common">Flagellated protozoan</name>
    <name type="synonym">Bodo designis</name>
    <dbReference type="NCBI Taxonomy" id="312471"/>
    <lineage>
        <taxon>Eukaryota</taxon>
        <taxon>Discoba</taxon>
        <taxon>Euglenozoa</taxon>
        <taxon>Kinetoplastea</taxon>
        <taxon>Metakinetoplastina</taxon>
        <taxon>Neobodonida</taxon>
        <taxon>Neobodo</taxon>
    </lineage>
</organism>
<dbReference type="EMBL" id="HBGF01037450">
    <property type="protein sequence ID" value="CAD9135967.1"/>
    <property type="molecule type" value="Transcribed_RNA"/>
</dbReference>
<accession>A0A6U4V2G9</accession>
<feature type="region of interest" description="Disordered" evidence="1">
    <location>
        <begin position="90"/>
        <end position="111"/>
    </location>
</feature>
<evidence type="ECO:0000313" key="3">
    <source>
        <dbReference type="EMBL" id="CAD9135969.1"/>
    </source>
</evidence>